<gene>
    <name evidence="3" type="ORF">VNO77_29111</name>
</gene>
<dbReference type="Gene3D" id="3.40.50.2000">
    <property type="entry name" value="Glycogen Phosphorylase B"/>
    <property type="match status" value="1"/>
</dbReference>
<dbReference type="AlphaFoldDB" id="A0AAN9KZY9"/>
<dbReference type="GO" id="GO:0035251">
    <property type="term" value="F:UDP-glucosyltransferase activity"/>
    <property type="evidence" value="ECO:0007669"/>
    <property type="project" value="TreeGrafter"/>
</dbReference>
<comment type="caution">
    <text evidence="3">The sequence shown here is derived from an EMBL/GenBank/DDBJ whole genome shotgun (WGS) entry which is preliminary data.</text>
</comment>
<dbReference type="PANTHER" id="PTHR48047:SF61">
    <property type="entry name" value="OS04G0273600 PROTEIN"/>
    <property type="match status" value="1"/>
</dbReference>
<dbReference type="PANTHER" id="PTHR48047">
    <property type="entry name" value="GLYCOSYLTRANSFERASE"/>
    <property type="match status" value="1"/>
</dbReference>
<keyword evidence="2" id="KW-0328">Glycosyltransferase</keyword>
<dbReference type="EMBL" id="JAYMYQ010000006">
    <property type="protein sequence ID" value="KAK7325059.1"/>
    <property type="molecule type" value="Genomic_DNA"/>
</dbReference>
<name>A0AAN9KZY9_CANGL</name>
<accession>A0AAN9KZY9</accession>
<comment type="similarity">
    <text evidence="1">Belongs to the UDP-glycosyltransferase family.</text>
</comment>
<evidence type="ECO:0000313" key="4">
    <source>
        <dbReference type="Proteomes" id="UP001367508"/>
    </source>
</evidence>
<organism evidence="3 4">
    <name type="scientific">Canavalia gladiata</name>
    <name type="common">Sword bean</name>
    <name type="synonym">Dolichos gladiatus</name>
    <dbReference type="NCBI Taxonomy" id="3824"/>
    <lineage>
        <taxon>Eukaryota</taxon>
        <taxon>Viridiplantae</taxon>
        <taxon>Streptophyta</taxon>
        <taxon>Embryophyta</taxon>
        <taxon>Tracheophyta</taxon>
        <taxon>Spermatophyta</taxon>
        <taxon>Magnoliopsida</taxon>
        <taxon>eudicotyledons</taxon>
        <taxon>Gunneridae</taxon>
        <taxon>Pentapetalae</taxon>
        <taxon>rosids</taxon>
        <taxon>fabids</taxon>
        <taxon>Fabales</taxon>
        <taxon>Fabaceae</taxon>
        <taxon>Papilionoideae</taxon>
        <taxon>50 kb inversion clade</taxon>
        <taxon>NPAAA clade</taxon>
        <taxon>indigoferoid/millettioid clade</taxon>
        <taxon>Phaseoleae</taxon>
        <taxon>Canavalia</taxon>
    </lineage>
</organism>
<proteinExistence type="inferred from homology"/>
<protein>
    <submittedName>
        <fullName evidence="3">Uncharacterized protein</fullName>
    </submittedName>
</protein>
<evidence type="ECO:0000313" key="3">
    <source>
        <dbReference type="EMBL" id="KAK7325059.1"/>
    </source>
</evidence>
<evidence type="ECO:0000256" key="2">
    <source>
        <dbReference type="ARBA" id="ARBA00022676"/>
    </source>
</evidence>
<dbReference type="Proteomes" id="UP001367508">
    <property type="component" value="Unassembled WGS sequence"/>
</dbReference>
<sequence>MGQSHIIPFLALALLLEQRTKYKNITIFRSWPPSDHGLPPNTENTDIIPYDLVIRLIQSPITMRPAFKQLIQTILDQHQQKLCIIADIFFGWTVSVAKELGVFHVIFSGSGGYGMACYYSLWMNLPHRRVDSDNFSLPDFPEARDIHRTQLTANMSEADGTDAGSLFQRENLSE</sequence>
<keyword evidence="2" id="KW-0808">Transferase</keyword>
<keyword evidence="4" id="KW-1185">Reference proteome</keyword>
<reference evidence="3 4" key="1">
    <citation type="submission" date="2024-01" db="EMBL/GenBank/DDBJ databases">
        <title>The genomes of 5 underutilized Papilionoideae crops provide insights into root nodulation and disease resistanc.</title>
        <authorList>
            <person name="Jiang F."/>
        </authorList>
    </citation>
    <scope>NUCLEOTIDE SEQUENCE [LARGE SCALE GENOMIC DNA]</scope>
    <source>
        <strain evidence="3">LVBAO_FW01</strain>
        <tissue evidence="3">Leaves</tissue>
    </source>
</reference>
<evidence type="ECO:0000256" key="1">
    <source>
        <dbReference type="ARBA" id="ARBA00009995"/>
    </source>
</evidence>
<dbReference type="SUPFAM" id="SSF53756">
    <property type="entry name" value="UDP-Glycosyltransferase/glycogen phosphorylase"/>
    <property type="match status" value="1"/>
</dbReference>